<feature type="transmembrane region" description="Helical" evidence="1">
    <location>
        <begin position="100"/>
        <end position="123"/>
    </location>
</feature>
<feature type="transmembrane region" description="Helical" evidence="1">
    <location>
        <begin position="37"/>
        <end position="57"/>
    </location>
</feature>
<gene>
    <name evidence="2" type="ORF">HMPREF3222_02214</name>
</gene>
<feature type="transmembrane region" description="Helical" evidence="1">
    <location>
        <begin position="143"/>
        <end position="160"/>
    </location>
</feature>
<dbReference type="AlphaFoldDB" id="A0A133N135"/>
<comment type="caution">
    <text evidence="2">The sequence shown here is derived from an EMBL/GenBank/DDBJ whole genome shotgun (WGS) entry which is preliminary data.</text>
</comment>
<protein>
    <recommendedName>
        <fullName evidence="4">Multidrug resistance efflux transporter family protein</fullName>
    </recommendedName>
</protein>
<feature type="transmembrane region" description="Helical" evidence="1">
    <location>
        <begin position="205"/>
        <end position="229"/>
    </location>
</feature>
<evidence type="ECO:0000313" key="3">
    <source>
        <dbReference type="Proteomes" id="UP000070646"/>
    </source>
</evidence>
<dbReference type="EMBL" id="LRPU01000113">
    <property type="protein sequence ID" value="KXA10016.1"/>
    <property type="molecule type" value="Genomic_DNA"/>
</dbReference>
<organism evidence="2 3">
    <name type="scientific">Clostridium perfringens</name>
    <dbReference type="NCBI Taxonomy" id="1502"/>
    <lineage>
        <taxon>Bacteria</taxon>
        <taxon>Bacillati</taxon>
        <taxon>Bacillota</taxon>
        <taxon>Clostridia</taxon>
        <taxon>Eubacteriales</taxon>
        <taxon>Clostridiaceae</taxon>
        <taxon>Clostridium</taxon>
    </lineage>
</organism>
<dbReference type="InterPro" id="IPR032713">
    <property type="entry name" value="EmrE"/>
</dbReference>
<keyword evidence="1" id="KW-1133">Transmembrane helix</keyword>
<feature type="transmembrane region" description="Helical" evidence="1">
    <location>
        <begin position="295"/>
        <end position="314"/>
    </location>
</feature>
<dbReference type="Proteomes" id="UP000070646">
    <property type="component" value="Unassembled WGS sequence"/>
</dbReference>
<feature type="transmembrane region" description="Helical" evidence="1">
    <location>
        <begin position="77"/>
        <end position="94"/>
    </location>
</feature>
<feature type="transmembrane region" description="Helical" evidence="1">
    <location>
        <begin position="267"/>
        <end position="289"/>
    </location>
</feature>
<keyword evidence="1" id="KW-0472">Membrane</keyword>
<evidence type="ECO:0008006" key="4">
    <source>
        <dbReference type="Google" id="ProtNLM"/>
    </source>
</evidence>
<accession>A0A133N135</accession>
<feature type="transmembrane region" description="Helical" evidence="1">
    <location>
        <begin position="12"/>
        <end position="31"/>
    </location>
</feature>
<dbReference type="Pfam" id="PF13536">
    <property type="entry name" value="EmrE"/>
    <property type="match status" value="1"/>
</dbReference>
<name>A0A133N135_CLOPF</name>
<dbReference type="PATRIC" id="fig|1502.174.peg.2229"/>
<proteinExistence type="predicted"/>
<evidence type="ECO:0000256" key="1">
    <source>
        <dbReference type="SAM" id="Phobius"/>
    </source>
</evidence>
<feature type="transmembrane region" description="Helical" evidence="1">
    <location>
        <begin position="166"/>
        <end position="184"/>
    </location>
</feature>
<feature type="transmembrane region" description="Helical" evidence="1">
    <location>
        <begin position="235"/>
        <end position="255"/>
    </location>
</feature>
<sequence length="320" mass="35481">MLGGVILKKALTYGIGSAFFFSFTFILNRSMNISGGSWIWSSSLRYIFMLPILFFIVLTKNQLIDVLKSIINSPIKWILWSTVGFGLFYAPLSFASEYGASWLVVGTWQITIIAGALMSPLFFKYIKTESGIVKVRNKIPKKTLIISSIILIGIFLMLFGEAKHISFLQSFLVIIPVIIAAFSYPLGNRKMMEFCSEDLNTIQRVFGMTLCSMPFWIILSIYGISSVGFPSTQQIFQTFLVAIFSGVIATILFFKATDIVSKDAHKLAVIESTQSGEVIFTALGGIFILNDRVPGVFGVIGILLVVFGMILNSLSRENSN</sequence>
<keyword evidence="1" id="KW-0812">Transmembrane</keyword>
<evidence type="ECO:0000313" key="2">
    <source>
        <dbReference type="EMBL" id="KXA10016.1"/>
    </source>
</evidence>
<reference evidence="2 3" key="1">
    <citation type="submission" date="2016-01" db="EMBL/GenBank/DDBJ databases">
        <authorList>
            <person name="Oliw E.H."/>
        </authorList>
    </citation>
    <scope>NUCLEOTIDE SEQUENCE [LARGE SCALE GENOMIC DNA]</scope>
    <source>
        <strain evidence="2 3">MJR7757A</strain>
    </source>
</reference>